<dbReference type="AlphaFoldDB" id="A0AAW7THX3"/>
<protein>
    <submittedName>
        <fullName evidence="1">DUF6470 family protein</fullName>
    </submittedName>
</protein>
<organism evidence="1 2">
    <name type="scientific">Anoxybacillus gonensis</name>
    <dbReference type="NCBI Taxonomy" id="198467"/>
    <lineage>
        <taxon>Bacteria</taxon>
        <taxon>Bacillati</taxon>
        <taxon>Bacillota</taxon>
        <taxon>Bacilli</taxon>
        <taxon>Bacillales</taxon>
        <taxon>Anoxybacillaceae</taxon>
        <taxon>Anoxybacillus</taxon>
    </lineage>
</organism>
<evidence type="ECO:0000313" key="2">
    <source>
        <dbReference type="Proteomes" id="UP001176117"/>
    </source>
</evidence>
<dbReference type="Pfam" id="PF20074">
    <property type="entry name" value="DUF6470"/>
    <property type="match status" value="1"/>
</dbReference>
<proteinExistence type="predicted"/>
<sequence>MNMPQIQIRTVKAMLGLNIQKPTQHIEQPKAELYIEQPPASLHIYKQPARLTIDQSRAWRDMGLIGPLESTSRFAKEGRQALLEGIARQAEEGERLMRIEHGGNPIAEIATGKGMRPYRQLGITFIPSVDSVDVHYEPARVEIEVEKNKPIIQAKVNPPIHEYKQGKVSGHMIQYPSIQIDVKY</sequence>
<gene>
    <name evidence="1" type="ORF">NBU54_09850</name>
</gene>
<dbReference type="RefSeq" id="WP_035066142.1">
    <property type="nucleotide sequence ID" value="NZ_CP012152.1"/>
</dbReference>
<comment type="caution">
    <text evidence="1">The sequence shown here is derived from an EMBL/GenBank/DDBJ whole genome shotgun (WGS) entry which is preliminary data.</text>
</comment>
<dbReference type="Proteomes" id="UP001176117">
    <property type="component" value="Unassembled WGS sequence"/>
</dbReference>
<reference evidence="1" key="1">
    <citation type="submission" date="2022-05" db="EMBL/GenBank/DDBJ databases">
        <title>Genome-based reclassification of Anoxybacillus salavatliensis Cihan et al. as a later heterotypic synonym of Anoxybacillus gonensis Belduz et al. 2003.</title>
        <authorList>
            <person name="Inan Bektas K."/>
            <person name="Guler H.I."/>
            <person name="Belduz A.O."/>
            <person name="Canakci S."/>
        </authorList>
    </citation>
    <scope>NUCLEOTIDE SEQUENCE</scope>
    <source>
        <strain evidence="1">NCIMB 13933</strain>
    </source>
</reference>
<keyword evidence="2" id="KW-1185">Reference proteome</keyword>
<name>A0AAW7THX3_9BACL</name>
<evidence type="ECO:0000313" key="1">
    <source>
        <dbReference type="EMBL" id="MDO0877965.1"/>
    </source>
</evidence>
<accession>A0AAW7THX3</accession>
<dbReference type="InterPro" id="IPR045527">
    <property type="entry name" value="DUF6470"/>
</dbReference>
<dbReference type="EMBL" id="JAMOGB010000007">
    <property type="protein sequence ID" value="MDO0877965.1"/>
    <property type="molecule type" value="Genomic_DNA"/>
</dbReference>
<dbReference type="KEGG" id="agn:AFK25_13235"/>